<dbReference type="Proteomes" id="UP001529510">
    <property type="component" value="Unassembled WGS sequence"/>
</dbReference>
<protein>
    <recommendedName>
        <fullName evidence="1">Myotubularin phosphatase domain-containing protein</fullName>
    </recommendedName>
</protein>
<keyword evidence="3" id="KW-1185">Reference proteome</keyword>
<comment type="caution">
    <text evidence="2">The sequence shown here is derived from an EMBL/GenBank/DDBJ whole genome shotgun (WGS) entry which is preliminary data.</text>
</comment>
<dbReference type="PROSITE" id="PS51339">
    <property type="entry name" value="PPASE_MYOTUBULARIN"/>
    <property type="match status" value="1"/>
</dbReference>
<proteinExistence type="predicted"/>
<reference evidence="2 3" key="1">
    <citation type="submission" date="2024-05" db="EMBL/GenBank/DDBJ databases">
        <title>Genome sequencing and assembly of Indian major carp, Cirrhinus mrigala (Hamilton, 1822).</title>
        <authorList>
            <person name="Mohindra V."/>
            <person name="Chowdhury L.M."/>
            <person name="Lal K."/>
            <person name="Jena J.K."/>
        </authorList>
    </citation>
    <scope>NUCLEOTIDE SEQUENCE [LARGE SCALE GENOMIC DNA]</scope>
    <source>
        <strain evidence="2">CM1030</strain>
        <tissue evidence="2">Blood</tissue>
    </source>
</reference>
<evidence type="ECO:0000313" key="3">
    <source>
        <dbReference type="Proteomes" id="UP001529510"/>
    </source>
</evidence>
<gene>
    <name evidence="2" type="ORF">M9458_002682</name>
</gene>
<name>A0ABD0S1J0_CIRMR</name>
<dbReference type="InterPro" id="IPR010569">
    <property type="entry name" value="Myotubularin-like_Pase_dom"/>
</dbReference>
<accession>A0ABD0S1J0</accession>
<feature type="non-terminal residue" evidence="2">
    <location>
        <position position="1"/>
    </location>
</feature>
<organism evidence="2 3">
    <name type="scientific">Cirrhinus mrigala</name>
    <name type="common">Mrigala</name>
    <dbReference type="NCBI Taxonomy" id="683832"/>
    <lineage>
        <taxon>Eukaryota</taxon>
        <taxon>Metazoa</taxon>
        <taxon>Chordata</taxon>
        <taxon>Craniata</taxon>
        <taxon>Vertebrata</taxon>
        <taxon>Euteleostomi</taxon>
        <taxon>Actinopterygii</taxon>
        <taxon>Neopterygii</taxon>
        <taxon>Teleostei</taxon>
        <taxon>Ostariophysi</taxon>
        <taxon>Cypriniformes</taxon>
        <taxon>Cyprinidae</taxon>
        <taxon>Labeoninae</taxon>
        <taxon>Labeonini</taxon>
        <taxon>Cirrhinus</taxon>
    </lineage>
</organism>
<evidence type="ECO:0000313" key="2">
    <source>
        <dbReference type="EMBL" id="KAL0204664.1"/>
    </source>
</evidence>
<feature type="non-terminal residue" evidence="2">
    <location>
        <position position="52"/>
    </location>
</feature>
<dbReference type="AlphaFoldDB" id="A0ABD0S1J0"/>
<evidence type="ECO:0000259" key="1">
    <source>
        <dbReference type="PROSITE" id="PS51339"/>
    </source>
</evidence>
<dbReference type="EMBL" id="JAMKFB020000001">
    <property type="protein sequence ID" value="KAL0204664.1"/>
    <property type="molecule type" value="Genomic_DNA"/>
</dbReference>
<feature type="domain" description="Myotubularin phosphatase" evidence="1">
    <location>
        <begin position="22"/>
        <end position="52"/>
    </location>
</feature>
<sequence>RYGELFCFSFNPNLDKELREKAWGFIDLKAEFSRMGIPSNLWHVTAANHEYR</sequence>